<dbReference type="GO" id="GO:0034511">
    <property type="term" value="F:U3 snoRNA binding"/>
    <property type="evidence" value="ECO:0007669"/>
    <property type="project" value="InterPro"/>
</dbReference>
<dbReference type="Gene3D" id="2.130.10.10">
    <property type="entry name" value="YVTN repeat-like/Quinoprotein amine dehydrogenase"/>
    <property type="match status" value="1"/>
</dbReference>
<dbReference type="SUPFAM" id="SSF50969">
    <property type="entry name" value="YVTN repeat-like/Quinoprotein amine dehydrogenase"/>
    <property type="match status" value="1"/>
</dbReference>
<dbReference type="AlphaFoldDB" id="A0AAW1QJ53"/>
<feature type="repeat" description="WD" evidence="5">
    <location>
        <begin position="146"/>
        <end position="176"/>
    </location>
</feature>
<dbReference type="GO" id="GO:0032040">
    <property type="term" value="C:small-subunit processome"/>
    <property type="evidence" value="ECO:0007669"/>
    <property type="project" value="TreeGrafter"/>
</dbReference>
<dbReference type="EMBL" id="JALJOU010000104">
    <property type="protein sequence ID" value="KAK9821308.1"/>
    <property type="molecule type" value="Genomic_DNA"/>
</dbReference>
<dbReference type="PROSITE" id="PS50082">
    <property type="entry name" value="WD_REPEATS_2"/>
    <property type="match status" value="1"/>
</dbReference>
<evidence type="ECO:0000256" key="2">
    <source>
        <dbReference type="ARBA" id="ARBA00022574"/>
    </source>
</evidence>
<dbReference type="Pfam" id="PF00400">
    <property type="entry name" value="WD40"/>
    <property type="match status" value="2"/>
</dbReference>
<name>A0AAW1QJ53_9CHLO</name>
<dbReference type="PANTHER" id="PTHR19865:SF0">
    <property type="entry name" value="U3 SMALL NUCLEOLAR RNA-INTERACTING PROTEIN 2"/>
    <property type="match status" value="1"/>
</dbReference>
<protein>
    <submittedName>
        <fullName evidence="6">Uncharacterized protein</fullName>
    </submittedName>
</protein>
<sequence>MRLAKAYLQQLRQAGGGDEDADETLAEHLREQAEEAAGRLCRQLAGRIRLSSPPAEGDAVPRTSGQFLRCHRQSATGLALSTDDRTAFSVSKDGSVYQLDVETCKRTQFKAEAAGGAARGPEPEPAADWVRRAPRGQGRGSLLAAAVSDDGRMLAVGGGDRIVHVWDARSREYIQVRGCTL</sequence>
<dbReference type="SMART" id="SM00320">
    <property type="entry name" value="WD40"/>
    <property type="match status" value="2"/>
</dbReference>
<reference evidence="6 7" key="1">
    <citation type="journal article" date="2024" name="Nat. Commun.">
        <title>Phylogenomics reveals the evolutionary origins of lichenization in chlorophyte algae.</title>
        <authorList>
            <person name="Puginier C."/>
            <person name="Libourel C."/>
            <person name="Otte J."/>
            <person name="Skaloud P."/>
            <person name="Haon M."/>
            <person name="Grisel S."/>
            <person name="Petersen M."/>
            <person name="Berrin J.G."/>
            <person name="Delaux P.M."/>
            <person name="Dal Grande F."/>
            <person name="Keller J."/>
        </authorList>
    </citation>
    <scope>NUCLEOTIDE SEQUENCE [LARGE SCALE GENOMIC DNA]</scope>
    <source>
        <strain evidence="6 7">SAG 245.80</strain>
    </source>
</reference>
<accession>A0AAW1QJ53</accession>
<gene>
    <name evidence="6" type="ORF">WJX81_007831</name>
</gene>
<dbReference type="InterPro" id="IPR001680">
    <property type="entry name" value="WD40_rpt"/>
</dbReference>
<evidence type="ECO:0000313" key="7">
    <source>
        <dbReference type="Proteomes" id="UP001445335"/>
    </source>
</evidence>
<dbReference type="InterPro" id="IPR039241">
    <property type="entry name" value="Rrp9-like"/>
</dbReference>
<evidence type="ECO:0000313" key="6">
    <source>
        <dbReference type="EMBL" id="KAK9821308.1"/>
    </source>
</evidence>
<keyword evidence="3" id="KW-0677">Repeat</keyword>
<dbReference type="Proteomes" id="UP001445335">
    <property type="component" value="Unassembled WGS sequence"/>
</dbReference>
<dbReference type="PANTHER" id="PTHR19865">
    <property type="entry name" value="U3 SMALL NUCLEOLAR RNA INTERACTING PROTEIN 2"/>
    <property type="match status" value="1"/>
</dbReference>
<organism evidence="6 7">
    <name type="scientific">Elliptochloris bilobata</name>
    <dbReference type="NCBI Taxonomy" id="381761"/>
    <lineage>
        <taxon>Eukaryota</taxon>
        <taxon>Viridiplantae</taxon>
        <taxon>Chlorophyta</taxon>
        <taxon>core chlorophytes</taxon>
        <taxon>Trebouxiophyceae</taxon>
        <taxon>Trebouxiophyceae incertae sedis</taxon>
        <taxon>Elliptochloris clade</taxon>
        <taxon>Elliptochloris</taxon>
    </lineage>
</organism>
<evidence type="ECO:0000256" key="1">
    <source>
        <dbReference type="ARBA" id="ARBA00004123"/>
    </source>
</evidence>
<comment type="caution">
    <text evidence="6">The sequence shown here is derived from an EMBL/GenBank/DDBJ whole genome shotgun (WGS) entry which is preliminary data.</text>
</comment>
<comment type="subcellular location">
    <subcellularLocation>
        <location evidence="1">Nucleus</location>
    </subcellularLocation>
</comment>
<proteinExistence type="predicted"/>
<dbReference type="InterPro" id="IPR015943">
    <property type="entry name" value="WD40/YVTN_repeat-like_dom_sf"/>
</dbReference>
<evidence type="ECO:0000256" key="5">
    <source>
        <dbReference type="PROSITE-ProRule" id="PRU00221"/>
    </source>
</evidence>
<evidence type="ECO:0000256" key="3">
    <source>
        <dbReference type="ARBA" id="ARBA00022737"/>
    </source>
</evidence>
<keyword evidence="2 5" id="KW-0853">WD repeat</keyword>
<dbReference type="InterPro" id="IPR011044">
    <property type="entry name" value="Quino_amine_DH_bsu"/>
</dbReference>
<keyword evidence="7" id="KW-1185">Reference proteome</keyword>
<keyword evidence="4" id="KW-0539">Nucleus</keyword>
<evidence type="ECO:0000256" key="4">
    <source>
        <dbReference type="ARBA" id="ARBA00023242"/>
    </source>
</evidence>